<keyword evidence="4" id="KW-1185">Reference proteome</keyword>
<evidence type="ECO:0000256" key="1">
    <source>
        <dbReference type="SAM" id="MobiDB-lite"/>
    </source>
</evidence>
<proteinExistence type="predicted"/>
<protein>
    <submittedName>
        <fullName evidence="3">Uncharacterized protein</fullName>
    </submittedName>
</protein>
<accession>A0AAF0UG79</accession>
<gene>
    <name evidence="3" type="ORF">MTR67_039038</name>
</gene>
<evidence type="ECO:0000256" key="2">
    <source>
        <dbReference type="SAM" id="SignalP"/>
    </source>
</evidence>
<feature type="compositionally biased region" description="Basic and acidic residues" evidence="1">
    <location>
        <begin position="71"/>
        <end position="87"/>
    </location>
</feature>
<feature type="chain" id="PRO_5042269768" evidence="2">
    <location>
        <begin position="18"/>
        <end position="87"/>
    </location>
</feature>
<feature type="region of interest" description="Disordered" evidence="1">
    <location>
        <begin position="61"/>
        <end position="87"/>
    </location>
</feature>
<reference evidence="3" key="1">
    <citation type="submission" date="2023-08" db="EMBL/GenBank/DDBJ databases">
        <title>A de novo genome assembly of Solanum verrucosum Schlechtendal, a Mexican diploid species geographically isolated from the other diploid A-genome species in potato relatives.</title>
        <authorList>
            <person name="Hosaka K."/>
        </authorList>
    </citation>
    <scope>NUCLEOTIDE SEQUENCE</scope>
    <source>
        <tissue evidence="3">Young leaves</tissue>
    </source>
</reference>
<name>A0AAF0UG79_SOLVR</name>
<dbReference type="EMBL" id="CP133620">
    <property type="protein sequence ID" value="WMV45653.1"/>
    <property type="molecule type" value="Genomic_DNA"/>
</dbReference>
<evidence type="ECO:0000313" key="3">
    <source>
        <dbReference type="EMBL" id="WMV45653.1"/>
    </source>
</evidence>
<organism evidence="3 4">
    <name type="scientific">Solanum verrucosum</name>
    <dbReference type="NCBI Taxonomy" id="315347"/>
    <lineage>
        <taxon>Eukaryota</taxon>
        <taxon>Viridiplantae</taxon>
        <taxon>Streptophyta</taxon>
        <taxon>Embryophyta</taxon>
        <taxon>Tracheophyta</taxon>
        <taxon>Spermatophyta</taxon>
        <taxon>Magnoliopsida</taxon>
        <taxon>eudicotyledons</taxon>
        <taxon>Gunneridae</taxon>
        <taxon>Pentapetalae</taxon>
        <taxon>asterids</taxon>
        <taxon>lamiids</taxon>
        <taxon>Solanales</taxon>
        <taxon>Solanaceae</taxon>
        <taxon>Solanoideae</taxon>
        <taxon>Solaneae</taxon>
        <taxon>Solanum</taxon>
    </lineage>
</organism>
<sequence>MAKMITQLFLLSKQVMGCGLKDVNVVGKNVGQCPYYAKFEALHNKEVQYLGNQIGGSHPYYKRQDGNQGWNKDHNNGWRDRGAKLER</sequence>
<keyword evidence="2" id="KW-0732">Signal</keyword>
<dbReference type="AlphaFoldDB" id="A0AAF0UG79"/>
<feature type="signal peptide" evidence="2">
    <location>
        <begin position="1"/>
        <end position="17"/>
    </location>
</feature>
<dbReference type="Proteomes" id="UP001234989">
    <property type="component" value="Chromosome 9"/>
</dbReference>
<evidence type="ECO:0000313" key="4">
    <source>
        <dbReference type="Proteomes" id="UP001234989"/>
    </source>
</evidence>